<dbReference type="EMBL" id="CP012502">
    <property type="protein sequence ID" value="AOM82966.1"/>
    <property type="molecule type" value="Genomic_DNA"/>
</dbReference>
<accession>A0A1D7QVC1</accession>
<dbReference type="InterPro" id="IPR009297">
    <property type="entry name" value="DUF952"/>
</dbReference>
<dbReference type="AlphaFoldDB" id="A0A1D7QVC1"/>
<name>A0A1D7QVC1_9BACI</name>
<protein>
    <submittedName>
        <fullName evidence="1">Uncharacterized protein</fullName>
    </submittedName>
</protein>
<sequence length="105" mass="12254">MIYYFITKEELAFALEEEEYFPDYFDDTGYISCVSEKTVPAMIAELNTDQEYVILKFDDQLLESAVIYEDIEDTGIMQPHVYGFLNMDALIEAEEVERTKIKIPT</sequence>
<dbReference type="RefSeq" id="WP_069364996.1">
    <property type="nucleotide sequence ID" value="NZ_CP012502.1"/>
</dbReference>
<dbReference type="SUPFAM" id="SSF56399">
    <property type="entry name" value="ADP-ribosylation"/>
    <property type="match status" value="1"/>
</dbReference>
<dbReference type="Pfam" id="PF06108">
    <property type="entry name" value="DUF952"/>
    <property type="match status" value="1"/>
</dbReference>
<dbReference type="Proteomes" id="UP000094463">
    <property type="component" value="Chromosome"/>
</dbReference>
<evidence type="ECO:0000313" key="1">
    <source>
        <dbReference type="EMBL" id="AOM82966.1"/>
    </source>
</evidence>
<evidence type="ECO:0000313" key="2">
    <source>
        <dbReference type="Proteomes" id="UP000094463"/>
    </source>
</evidence>
<gene>
    <name evidence="1" type="ORF">BBEV_1605</name>
</gene>
<reference evidence="1 2" key="1">
    <citation type="submission" date="2015-08" db="EMBL/GenBank/DDBJ databases">
        <title>The complete genome sequence of Bacillus beveridgei MLTeJB.</title>
        <authorList>
            <person name="Hanson T.E."/>
            <person name="Mesa C."/>
            <person name="Basesman S.M."/>
            <person name="Oremland R.S."/>
        </authorList>
    </citation>
    <scope>NUCLEOTIDE SEQUENCE [LARGE SCALE GENOMIC DNA]</scope>
    <source>
        <strain evidence="1 2">MLTeJB</strain>
    </source>
</reference>
<dbReference type="KEGG" id="bbev:BBEV_1605"/>
<dbReference type="Gene3D" id="3.20.170.20">
    <property type="entry name" value="Protein of unknown function DUF952"/>
    <property type="match status" value="1"/>
</dbReference>
<keyword evidence="2" id="KW-1185">Reference proteome</keyword>
<dbReference type="OrthoDB" id="5638018at2"/>
<dbReference type="STRING" id="632773.BBEV_1605"/>
<proteinExistence type="predicted"/>
<organism evidence="1 2">
    <name type="scientific">Salisediminibacterium beveridgei</name>
    <dbReference type="NCBI Taxonomy" id="632773"/>
    <lineage>
        <taxon>Bacteria</taxon>
        <taxon>Bacillati</taxon>
        <taxon>Bacillota</taxon>
        <taxon>Bacilli</taxon>
        <taxon>Bacillales</taxon>
        <taxon>Bacillaceae</taxon>
        <taxon>Salisediminibacterium</taxon>
    </lineage>
</organism>